<feature type="transmembrane region" description="Helical" evidence="19">
    <location>
        <begin position="321"/>
        <end position="341"/>
    </location>
</feature>
<keyword evidence="14 19" id="KW-0496">Mitochondrion</keyword>
<feature type="binding site" description="axial binding residue" evidence="18">
    <location>
        <position position="84"/>
    </location>
    <ligand>
        <name>heme b</name>
        <dbReference type="ChEBI" id="CHEBI:60344"/>
        <label>b562</label>
    </ligand>
    <ligandPart>
        <name>Fe</name>
        <dbReference type="ChEBI" id="CHEBI:18248"/>
    </ligandPart>
</feature>
<dbReference type="InterPro" id="IPR027387">
    <property type="entry name" value="Cytb/b6-like_sf"/>
</dbReference>
<evidence type="ECO:0000256" key="1">
    <source>
        <dbReference type="ARBA" id="ARBA00002566"/>
    </source>
</evidence>
<dbReference type="FunFam" id="1.20.810.10:FF:000002">
    <property type="entry name" value="Cytochrome b"/>
    <property type="match status" value="1"/>
</dbReference>
<dbReference type="InterPro" id="IPR036150">
    <property type="entry name" value="Cyt_b/b6_C_sf"/>
</dbReference>
<keyword evidence="15 19" id="KW-0472">Membrane</keyword>
<evidence type="ECO:0000256" key="6">
    <source>
        <dbReference type="ARBA" id="ARBA00022660"/>
    </source>
</evidence>
<protein>
    <recommendedName>
        <fullName evidence="3 19">Cytochrome b</fullName>
    </recommendedName>
</protein>
<evidence type="ECO:0000256" key="13">
    <source>
        <dbReference type="ARBA" id="ARBA00023075"/>
    </source>
</evidence>
<name>A0A059TI48_HARER</name>
<dbReference type="GO" id="GO:0045275">
    <property type="term" value="C:respiratory chain complex III"/>
    <property type="evidence" value="ECO:0007669"/>
    <property type="project" value="InterPro"/>
</dbReference>
<comment type="cofactor">
    <cofactor evidence="18">
        <name>heme</name>
        <dbReference type="ChEBI" id="CHEBI:30413"/>
    </cofactor>
    <text evidence="18">Binds 2 heme groups non-covalently.</text>
</comment>
<dbReference type="PROSITE" id="PS51002">
    <property type="entry name" value="CYTB_NTER"/>
    <property type="match status" value="1"/>
</dbReference>
<feature type="transmembrane region" description="Helical" evidence="19">
    <location>
        <begin position="114"/>
        <end position="134"/>
    </location>
</feature>
<evidence type="ECO:0000256" key="17">
    <source>
        <dbReference type="PIRSR" id="PIRSR038885-1"/>
    </source>
</evidence>
<accession>A0A059TI48</accession>
<dbReference type="PIRSF" id="PIRSF038885">
    <property type="entry name" value="COB"/>
    <property type="match status" value="1"/>
</dbReference>
<dbReference type="EMBL" id="KJ456296">
    <property type="protein sequence ID" value="AHY87929.1"/>
    <property type="molecule type" value="Genomic_DNA"/>
</dbReference>
<keyword evidence="4 19" id="KW-0813">Transport</keyword>
<dbReference type="Gene3D" id="1.20.810.10">
    <property type="entry name" value="Cytochrome Bc1 Complex, Chain C"/>
    <property type="match status" value="1"/>
</dbReference>
<evidence type="ECO:0000256" key="19">
    <source>
        <dbReference type="RuleBase" id="RU362117"/>
    </source>
</evidence>
<dbReference type="SUPFAM" id="SSF81648">
    <property type="entry name" value="a domain/subunit of cytochrome bc1 complex (Ubiquinol-cytochrome c reductase)"/>
    <property type="match status" value="1"/>
</dbReference>
<evidence type="ECO:0000256" key="8">
    <source>
        <dbReference type="ARBA" id="ARBA00022723"/>
    </source>
</evidence>
<sequence>MAPNIRKHHPLLKMINNSLIDLPTPSNISAWWNFGSLLGICLVTQILTGLLLAAHYTPDTTLAFSSVAHTCRNVQYGWLIRNLHANGASFFFICIYLHIGRGFYYGSYLYKETWNTGVMLLLTLMATAFVGYVLPWGQMSFWGATVITNLFSAIPYIGQTLVEWAWGGFSVDNPTLTRFFTLHFLLPFMISGLTIIHLTFLHESGSNNPLGITSNSDKIPFHPYFSLKDILGFMIMFLLLTTIALFSPNLLGDPENFTPANPLVTPPHIKPEWYFLFAYAILRSIPNKLGGVLALAASVLVLFLAPFLHKSKQRTMTFRPLSQLLFWLLVANLMILTWIGSQPVEHPFIIIGQLASITYFTIILILFPITSALENKMLKY</sequence>
<dbReference type="InterPro" id="IPR005798">
    <property type="entry name" value="Cyt_b/b6_C"/>
</dbReference>
<dbReference type="Pfam" id="PF00033">
    <property type="entry name" value="Cytochrome_B"/>
    <property type="match status" value="1"/>
</dbReference>
<dbReference type="GO" id="GO:0006122">
    <property type="term" value="P:mitochondrial electron transport, ubiquinol to cytochrome c"/>
    <property type="evidence" value="ECO:0007669"/>
    <property type="project" value="TreeGrafter"/>
</dbReference>
<gene>
    <name evidence="22" type="primary">cytb</name>
</gene>
<evidence type="ECO:0000256" key="16">
    <source>
        <dbReference type="ARBA" id="ARBA00061233"/>
    </source>
</evidence>
<feature type="domain" description="Cytochrome b/b6 C-terminal region profile" evidence="21">
    <location>
        <begin position="211"/>
        <end position="380"/>
    </location>
</feature>
<feature type="transmembrane region" description="Helical" evidence="19">
    <location>
        <begin position="141"/>
        <end position="159"/>
    </location>
</feature>
<evidence type="ECO:0000256" key="9">
    <source>
        <dbReference type="ARBA" id="ARBA00022792"/>
    </source>
</evidence>
<evidence type="ECO:0000256" key="7">
    <source>
        <dbReference type="ARBA" id="ARBA00022692"/>
    </source>
</evidence>
<evidence type="ECO:0000313" key="22">
    <source>
        <dbReference type="EMBL" id="AHY87929.1"/>
    </source>
</evidence>
<feature type="transmembrane region" description="Helical" evidence="19">
    <location>
        <begin position="347"/>
        <end position="369"/>
    </location>
</feature>
<feature type="binding site" description="axial binding residue" evidence="18">
    <location>
        <position position="183"/>
    </location>
    <ligand>
        <name>heme b</name>
        <dbReference type="ChEBI" id="CHEBI:60344"/>
        <label>b562</label>
    </ligand>
    <ligandPart>
        <name>Fe</name>
        <dbReference type="ChEBI" id="CHEBI:18248"/>
    </ligandPart>
</feature>
<geneLocation type="mitochondrion" evidence="22"/>
<feature type="transmembrane region" description="Helical" evidence="19">
    <location>
        <begin position="179"/>
        <end position="201"/>
    </location>
</feature>
<feature type="binding site" description="axial binding residue" evidence="18">
    <location>
        <position position="98"/>
    </location>
    <ligand>
        <name>heme b</name>
        <dbReference type="ChEBI" id="CHEBI:60344"/>
        <label>b566</label>
    </ligand>
    <ligandPart>
        <name>Fe</name>
        <dbReference type="ChEBI" id="CHEBI:18248"/>
    </ligandPart>
</feature>
<dbReference type="Pfam" id="PF00032">
    <property type="entry name" value="Cytochrom_B_C"/>
    <property type="match status" value="1"/>
</dbReference>
<evidence type="ECO:0000256" key="5">
    <source>
        <dbReference type="ARBA" id="ARBA00022617"/>
    </source>
</evidence>
<comment type="subcellular location">
    <subcellularLocation>
        <location evidence="2">Mitochondrion inner membrane</location>
        <topology evidence="2">Multi-pass membrane protein</topology>
    </subcellularLocation>
</comment>
<comment type="cofactor">
    <cofactor evidence="19">
        <name>heme b</name>
        <dbReference type="ChEBI" id="CHEBI:60344"/>
    </cofactor>
    <text evidence="19">Binds 2 heme groups non-covalently.</text>
</comment>
<feature type="transmembrane region" description="Helical" evidence="19">
    <location>
        <begin position="31"/>
        <end position="57"/>
    </location>
</feature>
<dbReference type="InterPro" id="IPR030689">
    <property type="entry name" value="Cytochrome_b"/>
</dbReference>
<organism evidence="22">
    <name type="scientific">Harpactes erythrocephalus</name>
    <name type="common">Red-headed trogon</name>
    <dbReference type="NCBI Taxonomy" id="297715"/>
    <lineage>
        <taxon>Eukaryota</taxon>
        <taxon>Metazoa</taxon>
        <taxon>Chordata</taxon>
        <taxon>Craniata</taxon>
        <taxon>Vertebrata</taxon>
        <taxon>Euteleostomi</taxon>
        <taxon>Archelosauria</taxon>
        <taxon>Archosauria</taxon>
        <taxon>Dinosauria</taxon>
        <taxon>Saurischia</taxon>
        <taxon>Theropoda</taxon>
        <taxon>Coelurosauria</taxon>
        <taxon>Aves</taxon>
        <taxon>Neognathae</taxon>
        <taxon>Neoaves</taxon>
        <taxon>Telluraves</taxon>
        <taxon>Coraciimorphae</taxon>
        <taxon>Trogoniformes</taxon>
        <taxon>Trogonidae</taxon>
        <taxon>Harpactes</taxon>
    </lineage>
</organism>
<keyword evidence="12 18" id="KW-0408">Iron</keyword>
<keyword evidence="13" id="KW-0830">Ubiquinone</keyword>
<dbReference type="PANTHER" id="PTHR19271:SF16">
    <property type="entry name" value="CYTOCHROME B"/>
    <property type="match status" value="1"/>
</dbReference>
<keyword evidence="5 18" id="KW-0349">Heme</keyword>
<evidence type="ECO:0000256" key="2">
    <source>
        <dbReference type="ARBA" id="ARBA00004448"/>
    </source>
</evidence>
<dbReference type="GO" id="GO:0046872">
    <property type="term" value="F:metal ion binding"/>
    <property type="evidence" value="ECO:0007669"/>
    <property type="project" value="UniProtKB-UniRule"/>
</dbReference>
<keyword evidence="11 19" id="KW-1133">Transmembrane helix</keyword>
<keyword evidence="6 19" id="KW-0679">Respiratory chain</keyword>
<dbReference type="PANTHER" id="PTHR19271">
    <property type="entry name" value="CYTOCHROME B"/>
    <property type="match status" value="1"/>
</dbReference>
<feature type="domain" description="Cytochrome b/b6 N-terminal region profile" evidence="20">
    <location>
        <begin position="1"/>
        <end position="210"/>
    </location>
</feature>
<evidence type="ECO:0000256" key="4">
    <source>
        <dbReference type="ARBA" id="ARBA00022448"/>
    </source>
</evidence>
<comment type="similarity">
    <text evidence="16 19">Belongs to the cytochrome b family.</text>
</comment>
<evidence type="ECO:0000256" key="12">
    <source>
        <dbReference type="ARBA" id="ARBA00023004"/>
    </source>
</evidence>
<dbReference type="InterPro" id="IPR005797">
    <property type="entry name" value="Cyt_b/b6_N"/>
</dbReference>
<proteinExistence type="inferred from homology"/>
<comment type="function">
    <text evidence="1 19">Component of the ubiquinol-cytochrome c reductase complex (complex III or cytochrome b-c1 complex) that is part of the mitochondrial respiratory chain. The b-c1 complex mediates electron transfer from ubiquinol to cytochrome c. Contributes to the generation of a proton gradient across the mitochondrial membrane that is then used for ATP synthesis.</text>
</comment>
<evidence type="ECO:0000259" key="21">
    <source>
        <dbReference type="PROSITE" id="PS51003"/>
    </source>
</evidence>
<feature type="transmembrane region" description="Helical" evidence="19">
    <location>
        <begin position="78"/>
        <end position="99"/>
    </location>
</feature>
<dbReference type="InterPro" id="IPR048260">
    <property type="entry name" value="Cytochrome_b_C_euk/bac"/>
</dbReference>
<dbReference type="InterPro" id="IPR048259">
    <property type="entry name" value="Cytochrome_b_N_euk/bac"/>
</dbReference>
<evidence type="ECO:0000256" key="18">
    <source>
        <dbReference type="PIRSR" id="PIRSR038885-2"/>
    </source>
</evidence>
<dbReference type="InterPro" id="IPR016174">
    <property type="entry name" value="Di-haem_cyt_TM"/>
</dbReference>
<feature type="transmembrane region" description="Helical" evidence="19">
    <location>
        <begin position="289"/>
        <end position="309"/>
    </location>
</feature>
<dbReference type="CDD" id="cd00290">
    <property type="entry name" value="cytochrome_b_C"/>
    <property type="match status" value="1"/>
</dbReference>
<evidence type="ECO:0000256" key="3">
    <source>
        <dbReference type="ARBA" id="ARBA00013531"/>
    </source>
</evidence>
<evidence type="ECO:0000259" key="20">
    <source>
        <dbReference type="PROSITE" id="PS51002"/>
    </source>
</evidence>
<evidence type="ECO:0000256" key="11">
    <source>
        <dbReference type="ARBA" id="ARBA00022989"/>
    </source>
</evidence>
<keyword evidence="10 19" id="KW-0249">Electron transport</keyword>
<feature type="transmembrane region" description="Helical" evidence="19">
    <location>
        <begin position="230"/>
        <end position="251"/>
    </location>
</feature>
<dbReference type="SUPFAM" id="SSF81342">
    <property type="entry name" value="Transmembrane di-heme cytochromes"/>
    <property type="match status" value="1"/>
</dbReference>
<reference evidence="22" key="1">
    <citation type="journal article" date="2014" name="Nature">
        <title>Niche filling slows the diversification of Himalayan songbirds.</title>
        <authorList>
            <person name="Price T.D."/>
            <person name="Hooper D.M."/>
            <person name="Buchanan C.D."/>
            <person name="Johansson U.S."/>
            <person name="Tietze D.T."/>
            <person name="Alstrom P."/>
            <person name="Olsson U."/>
            <person name="Ghosh-Harihar M."/>
            <person name="Ishtiaq F."/>
            <person name="Gupta S.K."/>
            <person name="Martens J."/>
            <person name="Harr B."/>
            <person name="Singh P."/>
            <person name="Mohan D."/>
        </authorList>
    </citation>
    <scope>NUCLEOTIDE SEQUENCE</scope>
</reference>
<dbReference type="GO" id="GO:0016491">
    <property type="term" value="F:oxidoreductase activity"/>
    <property type="evidence" value="ECO:0007669"/>
    <property type="project" value="UniProtKB-UniRule"/>
</dbReference>
<evidence type="ECO:0000256" key="14">
    <source>
        <dbReference type="ARBA" id="ARBA00023128"/>
    </source>
</evidence>
<dbReference type="AlphaFoldDB" id="A0A059TI48"/>
<keyword evidence="8 18" id="KW-0479">Metal-binding</keyword>
<evidence type="ECO:0000256" key="10">
    <source>
        <dbReference type="ARBA" id="ARBA00022982"/>
    </source>
</evidence>
<keyword evidence="9" id="KW-0999">Mitochondrion inner membrane</keyword>
<feature type="binding site" evidence="17">
    <location>
        <position position="202"/>
    </location>
    <ligand>
        <name>a ubiquinone</name>
        <dbReference type="ChEBI" id="CHEBI:16389"/>
    </ligand>
</feature>
<feature type="binding site" description="axial binding residue" evidence="18">
    <location>
        <position position="197"/>
    </location>
    <ligand>
        <name>heme b</name>
        <dbReference type="ChEBI" id="CHEBI:60344"/>
        <label>b566</label>
    </ligand>
    <ligandPart>
        <name>Fe</name>
        <dbReference type="ChEBI" id="CHEBI:18248"/>
    </ligandPart>
</feature>
<dbReference type="GO" id="GO:0005743">
    <property type="term" value="C:mitochondrial inner membrane"/>
    <property type="evidence" value="ECO:0007669"/>
    <property type="project" value="UniProtKB-SubCell"/>
</dbReference>
<evidence type="ECO:0000256" key="15">
    <source>
        <dbReference type="ARBA" id="ARBA00023136"/>
    </source>
</evidence>
<dbReference type="GO" id="GO:0008121">
    <property type="term" value="F:quinol-cytochrome-c reductase activity"/>
    <property type="evidence" value="ECO:0007669"/>
    <property type="project" value="InterPro"/>
</dbReference>
<dbReference type="CDD" id="cd00284">
    <property type="entry name" value="Cytochrome_b_N"/>
    <property type="match status" value="1"/>
</dbReference>
<keyword evidence="7 19" id="KW-0812">Transmembrane</keyword>
<dbReference type="PROSITE" id="PS51003">
    <property type="entry name" value="CYTB_CTER"/>
    <property type="match status" value="1"/>
</dbReference>